<protein>
    <recommendedName>
        <fullName evidence="2">HTH arsR-type domain-containing protein</fullName>
    </recommendedName>
</protein>
<evidence type="ECO:0008006" key="2">
    <source>
        <dbReference type="Google" id="ProtNLM"/>
    </source>
</evidence>
<organism evidence="1">
    <name type="scientific">marine sediment metagenome</name>
    <dbReference type="NCBI Taxonomy" id="412755"/>
    <lineage>
        <taxon>unclassified sequences</taxon>
        <taxon>metagenomes</taxon>
        <taxon>ecological metagenomes</taxon>
    </lineage>
</organism>
<gene>
    <name evidence="1" type="ORF">S06H3_16226</name>
</gene>
<comment type="caution">
    <text evidence="1">The sequence shown here is derived from an EMBL/GenBank/DDBJ whole genome shotgun (WGS) entry which is preliminary data.</text>
</comment>
<accession>X1MBT8</accession>
<dbReference type="AlphaFoldDB" id="X1MBT8"/>
<name>X1MBT8_9ZZZZ</name>
<sequence length="88" mass="10156">MEESLLSGLIDLKIEKILKVFIQNKEQLFHLKKISSQSKVPLTTTFSIIKKLARLDIIKISKIGKLKLYKLAENKKTSFLETILIKNE</sequence>
<dbReference type="EMBL" id="BARV01008019">
    <property type="protein sequence ID" value="GAI15546.1"/>
    <property type="molecule type" value="Genomic_DNA"/>
</dbReference>
<evidence type="ECO:0000313" key="1">
    <source>
        <dbReference type="EMBL" id="GAI15546.1"/>
    </source>
</evidence>
<reference evidence="1" key="1">
    <citation type="journal article" date="2014" name="Front. Microbiol.">
        <title>High frequency of phylogenetically diverse reductive dehalogenase-homologous genes in deep subseafloor sedimentary metagenomes.</title>
        <authorList>
            <person name="Kawai M."/>
            <person name="Futagami T."/>
            <person name="Toyoda A."/>
            <person name="Takaki Y."/>
            <person name="Nishi S."/>
            <person name="Hori S."/>
            <person name="Arai W."/>
            <person name="Tsubouchi T."/>
            <person name="Morono Y."/>
            <person name="Uchiyama I."/>
            <person name="Ito T."/>
            <person name="Fujiyama A."/>
            <person name="Inagaki F."/>
            <person name="Takami H."/>
        </authorList>
    </citation>
    <scope>NUCLEOTIDE SEQUENCE</scope>
    <source>
        <strain evidence="1">Expedition CK06-06</strain>
    </source>
</reference>
<proteinExistence type="predicted"/>